<dbReference type="Pfam" id="PF13673">
    <property type="entry name" value="Acetyltransf_10"/>
    <property type="match status" value="1"/>
</dbReference>
<dbReference type="InterPro" id="IPR050276">
    <property type="entry name" value="MshD_Acetyltransferase"/>
</dbReference>
<name>A0A2H0UBF1_9BACT</name>
<evidence type="ECO:0000313" key="3">
    <source>
        <dbReference type="Proteomes" id="UP000231192"/>
    </source>
</evidence>
<feature type="domain" description="N-acetyltransferase" evidence="1">
    <location>
        <begin position="3"/>
        <end position="175"/>
    </location>
</feature>
<evidence type="ECO:0000313" key="2">
    <source>
        <dbReference type="EMBL" id="PIR83739.1"/>
    </source>
</evidence>
<reference evidence="3" key="1">
    <citation type="submission" date="2017-09" db="EMBL/GenBank/DDBJ databases">
        <title>Depth-based differentiation of microbial function through sediment-hosted aquifers and enrichment of novel symbionts in the deep terrestrial subsurface.</title>
        <authorList>
            <person name="Probst A.J."/>
            <person name="Ladd B."/>
            <person name="Jarett J.K."/>
            <person name="Geller-Mcgrath D.E."/>
            <person name="Sieber C.M.K."/>
            <person name="Emerson J.B."/>
            <person name="Anantharaman K."/>
            <person name="Thomas B.C."/>
            <person name="Malmstrom R."/>
            <person name="Stieglmeier M."/>
            <person name="Klingl A."/>
            <person name="Woyke T."/>
            <person name="Ryan C.M."/>
            <person name="Banfield J.F."/>
        </authorList>
    </citation>
    <scope>NUCLEOTIDE SEQUENCE [LARGE SCALE GENOMIC DNA]</scope>
</reference>
<proteinExistence type="predicted"/>
<dbReference type="InterPro" id="IPR000182">
    <property type="entry name" value="GNAT_dom"/>
</dbReference>
<dbReference type="PANTHER" id="PTHR43617">
    <property type="entry name" value="L-AMINO ACID N-ACETYLTRANSFERASE"/>
    <property type="match status" value="1"/>
</dbReference>
<dbReference type="AlphaFoldDB" id="A0A2H0UBF1"/>
<dbReference type="Proteomes" id="UP000231192">
    <property type="component" value="Unassembled WGS sequence"/>
</dbReference>
<evidence type="ECO:0000259" key="1">
    <source>
        <dbReference type="PROSITE" id="PS51186"/>
    </source>
</evidence>
<accession>A0A2H0UBF1</accession>
<comment type="caution">
    <text evidence="2">The sequence shown here is derived from an EMBL/GenBank/DDBJ whole genome shotgun (WGS) entry which is preliminary data.</text>
</comment>
<dbReference type="SUPFAM" id="SSF55729">
    <property type="entry name" value="Acyl-CoA N-acyltransferases (Nat)"/>
    <property type="match status" value="1"/>
</dbReference>
<gene>
    <name evidence="2" type="ORF">COU18_03645</name>
</gene>
<dbReference type="Gene3D" id="3.40.630.30">
    <property type="match status" value="1"/>
</dbReference>
<dbReference type="PROSITE" id="PS51186">
    <property type="entry name" value="GNAT"/>
    <property type="match status" value="1"/>
</dbReference>
<dbReference type="CDD" id="cd04301">
    <property type="entry name" value="NAT_SF"/>
    <property type="match status" value="1"/>
</dbReference>
<dbReference type="GO" id="GO:0016747">
    <property type="term" value="F:acyltransferase activity, transferring groups other than amino-acyl groups"/>
    <property type="evidence" value="ECO:0007669"/>
    <property type="project" value="InterPro"/>
</dbReference>
<protein>
    <recommendedName>
        <fullName evidence="1">N-acetyltransferase domain-containing protein</fullName>
    </recommendedName>
</protein>
<dbReference type="InterPro" id="IPR016181">
    <property type="entry name" value="Acyl_CoA_acyltransferase"/>
</dbReference>
<dbReference type="EMBL" id="PFBK01000008">
    <property type="protein sequence ID" value="PIR83739.1"/>
    <property type="molecule type" value="Genomic_DNA"/>
</dbReference>
<sequence length="183" mass="20904">MNIEIRDAIPSDAEASLFVRYKAWLAIYPNAEHNITVEDIEERFKAQFSEEKLVELAEQIDTMKKNGRYVVAVVDEKIVGICLLLREEDKSQLRSIYVLPEYQGKGIGKALWNEVRKSIDPDKDTFVDVAIYNTNAIGFYSNLGFKDTGRRFSNPRLTMKNGSVIPEMEMRLDKTKSKEASSS</sequence>
<organism evidence="2 3">
    <name type="scientific">Candidatus Kaiserbacteria bacterium CG10_big_fil_rev_8_21_14_0_10_51_14</name>
    <dbReference type="NCBI Taxonomy" id="1974610"/>
    <lineage>
        <taxon>Bacteria</taxon>
        <taxon>Candidatus Kaiseribacteriota</taxon>
    </lineage>
</organism>